<dbReference type="RefSeq" id="WP_184664114.1">
    <property type="nucleotide sequence ID" value="NZ_JACHHB010000007.1"/>
</dbReference>
<dbReference type="Pfam" id="PF10335">
    <property type="entry name" value="DUF294_C"/>
    <property type="match status" value="1"/>
</dbReference>
<reference evidence="3 4" key="1">
    <citation type="submission" date="2020-08" db="EMBL/GenBank/DDBJ databases">
        <title>Genomic Encyclopedia of Type Strains, Phase IV (KMG-IV): sequencing the most valuable type-strain genomes for metagenomic binning, comparative biology and taxonomic classification.</title>
        <authorList>
            <person name="Goeker M."/>
        </authorList>
    </citation>
    <scope>NUCLEOTIDE SEQUENCE [LARGE SCALE GENOMIC DNA]</scope>
    <source>
        <strain evidence="3 4">DSM 24696</strain>
    </source>
</reference>
<dbReference type="EMBL" id="JACHHB010000007">
    <property type="protein sequence ID" value="MBB5173673.1"/>
    <property type="molecule type" value="Genomic_DNA"/>
</dbReference>
<dbReference type="Proteomes" id="UP000551878">
    <property type="component" value="Unassembled WGS sequence"/>
</dbReference>
<dbReference type="GO" id="GO:0008773">
    <property type="term" value="F:[protein-PII] uridylyltransferase activity"/>
    <property type="evidence" value="ECO:0007669"/>
    <property type="project" value="InterPro"/>
</dbReference>
<dbReference type="AlphaFoldDB" id="A0A840QQS2"/>
<organism evidence="3 4">
    <name type="scientific">Texcoconibacillus texcoconensis</name>
    <dbReference type="NCBI Taxonomy" id="1095777"/>
    <lineage>
        <taxon>Bacteria</taxon>
        <taxon>Bacillati</taxon>
        <taxon>Bacillota</taxon>
        <taxon>Bacilli</taxon>
        <taxon>Bacillales</taxon>
        <taxon>Bacillaceae</taxon>
        <taxon>Texcoconibacillus</taxon>
    </lineage>
</organism>
<comment type="caution">
    <text evidence="3">The sequence shown here is derived from an EMBL/GenBank/DDBJ whole genome shotgun (WGS) entry which is preliminary data.</text>
</comment>
<name>A0A840QQS2_9BACI</name>
<evidence type="ECO:0000259" key="1">
    <source>
        <dbReference type="Pfam" id="PF03445"/>
    </source>
</evidence>
<sequence>MSSSLDNGEKELRSYENIRQKYEKYLLEAAGDYRKQNVIHEKVITEAVQLAIEHTREEWGTPPSPFAFFVMGSAGRNEQALWSDQDHGIVFQGSDRHEQDYFLTLGIKIEGVMSRLGYPRCEGKVMASSPRWCHGINEWIEQVDRWIKDDKWSTLRHLLTLMDARVVIGSEDLLKKVKKHAFIKGKQSIYLLKRLAENAKMFQPGTNLFGQLIYERTGQFTGAIPIKNAVLFPYVHALKLLSFKRSIYETETIERMRLLSNDYSFLAHKRKLFIDMLELRSSFSKQQHSYQDVHYVPISQLSKGERKRVKEAVKEGKELLHHAKSTLWSNEEKRGR</sequence>
<gene>
    <name evidence="3" type="ORF">HNQ41_001862</name>
</gene>
<dbReference type="SUPFAM" id="SSF81301">
    <property type="entry name" value="Nucleotidyltransferase"/>
    <property type="match status" value="1"/>
</dbReference>
<dbReference type="CDD" id="cd05401">
    <property type="entry name" value="NT_GlnE_GlnD_like"/>
    <property type="match status" value="1"/>
</dbReference>
<feature type="domain" description="Protein-PII uridylyltransferase N-terminal" evidence="1">
    <location>
        <begin position="40"/>
        <end position="149"/>
    </location>
</feature>
<dbReference type="InterPro" id="IPR018821">
    <property type="entry name" value="DUF294_put_nucleoTrafse_sb-bd"/>
</dbReference>
<accession>A0A840QQS2</accession>
<dbReference type="InterPro" id="IPR005105">
    <property type="entry name" value="GlnD_Uridyltrans_N"/>
</dbReference>
<keyword evidence="4" id="KW-1185">Reference proteome</keyword>
<evidence type="ECO:0000313" key="3">
    <source>
        <dbReference type="EMBL" id="MBB5173673.1"/>
    </source>
</evidence>
<proteinExistence type="predicted"/>
<evidence type="ECO:0000313" key="4">
    <source>
        <dbReference type="Proteomes" id="UP000551878"/>
    </source>
</evidence>
<protein>
    <submittedName>
        <fullName evidence="3">CBS domain-containing protein</fullName>
    </submittedName>
</protein>
<evidence type="ECO:0000259" key="2">
    <source>
        <dbReference type="Pfam" id="PF10335"/>
    </source>
</evidence>
<dbReference type="Pfam" id="PF03445">
    <property type="entry name" value="DUF294"/>
    <property type="match status" value="1"/>
</dbReference>
<feature type="domain" description="DUF294" evidence="2">
    <location>
        <begin position="191"/>
        <end position="323"/>
    </location>
</feature>
<dbReference type="InterPro" id="IPR043519">
    <property type="entry name" value="NT_sf"/>
</dbReference>